<accession>A0A9X0MKS8</accession>
<comment type="caution">
    <text evidence="3">The sequence shown here is derived from an EMBL/GenBank/DDBJ whole genome shotgun (WGS) entry which is preliminary data.</text>
</comment>
<evidence type="ECO:0000256" key="1">
    <source>
        <dbReference type="SAM" id="MobiDB-lite"/>
    </source>
</evidence>
<keyword evidence="2" id="KW-0812">Transmembrane</keyword>
<keyword evidence="2" id="KW-1133">Transmembrane helix</keyword>
<name>A0A9X0MKS8_BACCE</name>
<reference evidence="3 4" key="1">
    <citation type="submission" date="2015-12" db="EMBL/GenBank/DDBJ databases">
        <title>Bacillus cereus Group isolate.</title>
        <authorList>
            <person name="Kovac J."/>
        </authorList>
    </citation>
    <scope>NUCLEOTIDE SEQUENCE [LARGE SCALE GENOMIC DNA]</scope>
    <source>
        <strain evidence="3 4">FSL K6-0073</strain>
    </source>
</reference>
<organism evidence="3 4">
    <name type="scientific">Bacillus cereus</name>
    <dbReference type="NCBI Taxonomy" id="1396"/>
    <lineage>
        <taxon>Bacteria</taxon>
        <taxon>Bacillati</taxon>
        <taxon>Bacillota</taxon>
        <taxon>Bacilli</taxon>
        <taxon>Bacillales</taxon>
        <taxon>Bacillaceae</taxon>
        <taxon>Bacillus</taxon>
        <taxon>Bacillus cereus group</taxon>
    </lineage>
</organism>
<feature type="transmembrane region" description="Helical" evidence="2">
    <location>
        <begin position="88"/>
        <end position="109"/>
    </location>
</feature>
<feature type="compositionally biased region" description="Basic and acidic residues" evidence="1">
    <location>
        <begin position="131"/>
        <end position="160"/>
    </location>
</feature>
<feature type="region of interest" description="Disordered" evidence="1">
    <location>
        <begin position="128"/>
        <end position="160"/>
    </location>
</feature>
<feature type="compositionally biased region" description="Basic and acidic residues" evidence="1">
    <location>
        <begin position="54"/>
        <end position="65"/>
    </location>
</feature>
<evidence type="ECO:0000313" key="4">
    <source>
        <dbReference type="Proteomes" id="UP000075476"/>
    </source>
</evidence>
<dbReference type="Proteomes" id="UP000075476">
    <property type="component" value="Unassembled WGS sequence"/>
</dbReference>
<gene>
    <name evidence="3" type="ORF">AT268_33295</name>
</gene>
<evidence type="ECO:0000256" key="2">
    <source>
        <dbReference type="SAM" id="Phobius"/>
    </source>
</evidence>
<dbReference type="EMBL" id="LOMO01000001">
    <property type="protein sequence ID" value="KXY51520.1"/>
    <property type="molecule type" value="Genomic_DNA"/>
</dbReference>
<keyword evidence="2" id="KW-0472">Membrane</keyword>
<proteinExistence type="predicted"/>
<dbReference type="AlphaFoldDB" id="A0A9X0MKS8"/>
<protein>
    <submittedName>
        <fullName evidence="3">Uncharacterized protein</fullName>
    </submittedName>
</protein>
<feature type="region of interest" description="Disordered" evidence="1">
    <location>
        <begin position="54"/>
        <end position="78"/>
    </location>
</feature>
<sequence>MKVVVEMKDWFLKLFNKNPKDTSTYLKYEDGEVIPLKTTNKSKLKDDLIEEEKQSQTVFREDELPKTPSFGGNRPTQSQERKKKFSKVIMLIFIIVIFASFCQLFYYFLSKNTTVINSNHKIDSITKSVKNQKEAEPTKKTETSVEDKSVSKTDHSEKENAKTIDEKPIFSFGQKDLKVKSMTDERKSLLSLSSDTHNFILDSLLNLKSEVIFYEKGKSNKYIFTNETDRLAQRINNAKSSLQAKEKELSNEDMSSIFTNLNDRLIALDILVQTLRAIDREQIIDTTNDFIEKENNTSTIYQDEFKKVLDSYGVTYKTDEGKITYAL</sequence>
<evidence type="ECO:0000313" key="3">
    <source>
        <dbReference type="EMBL" id="KXY51520.1"/>
    </source>
</evidence>